<dbReference type="Proteomes" id="UP000595426">
    <property type="component" value="Chromosome"/>
</dbReference>
<dbReference type="OrthoDB" id="4393931at2"/>
<keyword evidence="2" id="KW-1185">Reference proteome</keyword>
<sequence length="359" mass="41185">MSLKEKLQKLAYEKSAPCVSISLNTHRTYPDNSQDEILLKNLTKEAENRIINEFGKRPVEALLNKIDNISKEIDVNYNLDSLHIFLSNDTQEIIKLPFPIPENQVQITSNFALRPIIRAYSSSKEYMILLLSQSGSYLYKAFNDGIVEEIREEGFPFSENLHYITHSDKRSDPKQVDDMVREYFNKIDKAVVKIYQKENIPCIVICTEDNYSKLLQVADIPKIYNGYHSINYNDTATHTIAAQAWKLIQEIQKTERAESISEVKEAVAQGTVLTDLQEIYQAALDGKGDLLIIHHDFSQPVLMRGDRNFDIVTDLSLPNVIDDITSNIAWEVFSRNGRVIFTAQDEIKELGDIVMKTRY</sequence>
<protein>
    <recommendedName>
        <fullName evidence="3">Chemotaxis protein</fullName>
    </recommendedName>
</protein>
<reference evidence="1 2" key="1">
    <citation type="submission" date="2020-12" db="EMBL/GenBank/DDBJ databases">
        <title>FDA dAtabase for Regulatory Grade micrObial Sequences (FDA-ARGOS): Supporting development and validation of Infectious Disease Dx tests.</title>
        <authorList>
            <person name="Kerrigan L."/>
            <person name="Long C."/>
            <person name="Tallon L."/>
            <person name="Sadzewicz L."/>
            <person name="Zhao X."/>
            <person name="Boylan J."/>
            <person name="Ott S."/>
            <person name="Bowen H."/>
            <person name="Vavikolanu K."/>
            <person name="Mehta A."/>
            <person name="Aluvathingal J."/>
            <person name="Nadendla S."/>
            <person name="Yan Y."/>
            <person name="Sichtig H."/>
        </authorList>
    </citation>
    <scope>NUCLEOTIDE SEQUENCE [LARGE SCALE GENOMIC DNA]</scope>
    <source>
        <strain evidence="1 2">FDAARGOS_1031</strain>
    </source>
</reference>
<organism evidence="1 2">
    <name type="scientific">Elizabethkingia bruuniana</name>
    <dbReference type="NCBI Taxonomy" id="1756149"/>
    <lineage>
        <taxon>Bacteria</taxon>
        <taxon>Pseudomonadati</taxon>
        <taxon>Bacteroidota</taxon>
        <taxon>Flavobacteriia</taxon>
        <taxon>Flavobacteriales</taxon>
        <taxon>Weeksellaceae</taxon>
        <taxon>Elizabethkingia</taxon>
    </lineage>
</organism>
<evidence type="ECO:0000313" key="1">
    <source>
        <dbReference type="EMBL" id="QQN60067.1"/>
    </source>
</evidence>
<dbReference type="InterPro" id="IPR041289">
    <property type="entry name" value="Bact_RF_family3"/>
</dbReference>
<evidence type="ECO:0008006" key="3">
    <source>
        <dbReference type="Google" id="ProtNLM"/>
    </source>
</evidence>
<dbReference type="KEGG" id="egm:AYC65_15330"/>
<dbReference type="Pfam" id="PF18845">
    <property type="entry name" value="baeRF_family3"/>
    <property type="match status" value="1"/>
</dbReference>
<gene>
    <name evidence="1" type="ORF">I6H88_05660</name>
</gene>
<evidence type="ECO:0000313" key="2">
    <source>
        <dbReference type="Proteomes" id="UP000595426"/>
    </source>
</evidence>
<dbReference type="EMBL" id="CP067018">
    <property type="protein sequence ID" value="QQN60067.1"/>
    <property type="molecule type" value="Genomic_DNA"/>
</dbReference>
<accession>A0A7T7V1F4</accession>
<proteinExistence type="predicted"/>
<dbReference type="GeneID" id="93134289"/>
<name>A0A7T7V1F4_9FLAO</name>
<dbReference type="RefSeq" id="WP_034869605.1">
    <property type="nucleotide sequence ID" value="NZ_CBCSDR010000004.1"/>
</dbReference>
<dbReference type="AlphaFoldDB" id="A0A7T7V1F4"/>